<keyword evidence="2" id="KW-1185">Reference proteome</keyword>
<dbReference type="HOGENOM" id="CLU_027486_3_1_11"/>
<reference evidence="1 2" key="1">
    <citation type="journal article" date="2010" name="DNA Res.">
        <title>Genome sequence of Kitasatospora setae NBRC 14216T: an evolutionary snapshot of the family Streptomycetaceae.</title>
        <authorList>
            <person name="Ichikawa N."/>
            <person name="Oguchi A."/>
            <person name="Ikeda H."/>
            <person name="Ishikawa J."/>
            <person name="Kitani S."/>
            <person name="Watanabe Y."/>
            <person name="Nakamura S."/>
            <person name="Katano Y."/>
            <person name="Kishi E."/>
            <person name="Sasagawa M."/>
            <person name="Ankai A."/>
            <person name="Fukui S."/>
            <person name="Hashimoto Y."/>
            <person name="Kamata S."/>
            <person name="Otoguro M."/>
            <person name="Tanikawa S."/>
            <person name="Nihira T."/>
            <person name="Horinouchi S."/>
            <person name="Ohnishi Y."/>
            <person name="Hayakawa M."/>
            <person name="Kuzuyama T."/>
            <person name="Arisawa A."/>
            <person name="Nomoto F."/>
            <person name="Miura H."/>
            <person name="Takahashi Y."/>
            <person name="Fujita N."/>
        </authorList>
    </citation>
    <scope>NUCLEOTIDE SEQUENCE [LARGE SCALE GENOMIC DNA]</scope>
    <source>
        <strain evidence="2">ATCC 33774 / DSM 43861 / JCM 3304 / KCC A-0304 / NBRC 14216 / KM-6054</strain>
    </source>
</reference>
<gene>
    <name evidence="1" type="ordered locus">KSE_09180</name>
</gene>
<evidence type="ECO:0000313" key="2">
    <source>
        <dbReference type="Proteomes" id="UP000007076"/>
    </source>
</evidence>
<dbReference type="EMBL" id="AP010968">
    <property type="protein sequence ID" value="BAJ26755.1"/>
    <property type="molecule type" value="Genomic_DNA"/>
</dbReference>
<accession>E4N6C4</accession>
<dbReference type="PATRIC" id="fig|452652.3.peg.907"/>
<dbReference type="Proteomes" id="UP000007076">
    <property type="component" value="Chromosome"/>
</dbReference>
<dbReference type="AlphaFoldDB" id="E4N6C4"/>
<proteinExistence type="predicted"/>
<name>E4N6C4_KITSK</name>
<dbReference type="STRING" id="452652.KSE_09180"/>
<dbReference type="KEGG" id="ksk:KSE_09180"/>
<evidence type="ECO:0000313" key="1">
    <source>
        <dbReference type="EMBL" id="BAJ26755.1"/>
    </source>
</evidence>
<organism evidence="1 2">
    <name type="scientific">Kitasatospora setae (strain ATCC 33774 / DSM 43861 / JCM 3304 / KCC A-0304 / NBRC 14216 / KM-6054)</name>
    <name type="common">Streptomyces setae</name>
    <dbReference type="NCBI Taxonomy" id="452652"/>
    <lineage>
        <taxon>Bacteria</taxon>
        <taxon>Bacillati</taxon>
        <taxon>Actinomycetota</taxon>
        <taxon>Actinomycetes</taxon>
        <taxon>Kitasatosporales</taxon>
        <taxon>Streptomycetaceae</taxon>
        <taxon>Kitasatospora</taxon>
    </lineage>
</organism>
<dbReference type="eggNOG" id="COG0761">
    <property type="taxonomic scope" value="Bacteria"/>
</dbReference>
<protein>
    <submittedName>
        <fullName evidence="1">Uncharacterized protein</fullName>
    </submittedName>
</protein>
<sequence>MGGALGAADPRTPSDRMAVTTYLDLDGRAVGIAAAGGAASAHLAQEAVDRWSSTLRTRRALIALPSPHCPADGSGGARIPVPRPSAAGRPGACRTPAATDDTIASYRERGDCVLLLDPRARGGRDGRAGRGPVRRGEVVEVGTLEAIGELAPEDEARVSFVVGACAVIDKVTPLLRALRERFPALRGQHPDQWCYSSTDMARTSKAVIEASDLTLCLGGAGHLPDLPVGIGRLRTVRSLADLSPEDVRGAATIGLIEADGPAGAGARAGLGVTDVLDVLAGIGPLSVVHHSVRTTVSTNVYQSPLTPVR</sequence>